<organism evidence="4 5">
    <name type="scientific">Mycolicibacterium gilvum</name>
    <dbReference type="NCBI Taxonomy" id="1804"/>
    <lineage>
        <taxon>Bacteria</taxon>
        <taxon>Bacillati</taxon>
        <taxon>Actinomycetota</taxon>
        <taxon>Actinomycetes</taxon>
        <taxon>Mycobacteriales</taxon>
        <taxon>Mycobacteriaceae</taxon>
        <taxon>Mycolicibacterium</taxon>
    </lineage>
</organism>
<comment type="similarity">
    <text evidence="1">Belongs to the lycopene cyclase family.</text>
</comment>
<keyword evidence="4" id="KW-0413">Isomerase</keyword>
<dbReference type="Gene3D" id="3.50.50.60">
    <property type="entry name" value="FAD/NAD(P)-binding domain"/>
    <property type="match status" value="1"/>
</dbReference>
<dbReference type="InterPro" id="IPR036188">
    <property type="entry name" value="FAD/NAD-bd_sf"/>
</dbReference>
<dbReference type="PRINTS" id="PR00411">
    <property type="entry name" value="PNDRDTASEI"/>
</dbReference>
<reference evidence="4 5" key="1">
    <citation type="submission" date="2018-06" db="EMBL/GenBank/DDBJ databases">
        <authorList>
            <consortium name="Pathogen Informatics"/>
            <person name="Doyle S."/>
        </authorList>
    </citation>
    <scope>NUCLEOTIDE SEQUENCE [LARGE SCALE GENOMIC DNA]</scope>
    <source>
        <strain evidence="4 5">NCTC10742</strain>
    </source>
</reference>
<dbReference type="PANTHER" id="PTHR39757">
    <property type="match status" value="1"/>
</dbReference>
<dbReference type="EMBL" id="UGQM01000001">
    <property type="protein sequence ID" value="STZ46349.1"/>
    <property type="molecule type" value="Genomic_DNA"/>
</dbReference>
<protein>
    <submittedName>
        <fullName evidence="4">Lycopene cyclase family protein</fullName>
        <ecNumber evidence="4">5.5.1.19</ecNumber>
    </submittedName>
</protein>
<dbReference type="GO" id="GO:0016860">
    <property type="term" value="F:intramolecular oxidoreductase activity"/>
    <property type="evidence" value="ECO:0007669"/>
    <property type="project" value="UniProtKB-ARBA"/>
</dbReference>
<gene>
    <name evidence="4" type="primary">crtL</name>
    <name evidence="4" type="ORF">NCTC10742_05620</name>
</gene>
<dbReference type="Proteomes" id="UP000254291">
    <property type="component" value="Unassembled WGS sequence"/>
</dbReference>
<dbReference type="SUPFAM" id="SSF51905">
    <property type="entry name" value="FAD/NAD(P)-binding domain"/>
    <property type="match status" value="1"/>
</dbReference>
<dbReference type="AlphaFoldDB" id="A0A378SU78"/>
<dbReference type="EC" id="5.5.1.19" evidence="4"/>
<dbReference type="GO" id="GO:0016117">
    <property type="term" value="P:carotenoid biosynthetic process"/>
    <property type="evidence" value="ECO:0007669"/>
    <property type="project" value="UniProtKB-KW"/>
</dbReference>
<evidence type="ECO:0000313" key="5">
    <source>
        <dbReference type="Proteomes" id="UP000254291"/>
    </source>
</evidence>
<proteinExistence type="inferred from homology"/>
<name>A0A378SU78_9MYCO</name>
<accession>A0A378SU78</accession>
<dbReference type="PRINTS" id="PR00368">
    <property type="entry name" value="FADPNR"/>
</dbReference>
<evidence type="ECO:0000256" key="3">
    <source>
        <dbReference type="ARBA" id="ARBA00023027"/>
    </source>
</evidence>
<dbReference type="NCBIfam" id="TIGR01790">
    <property type="entry name" value="carotene-cycl"/>
    <property type="match status" value="1"/>
</dbReference>
<evidence type="ECO:0000256" key="2">
    <source>
        <dbReference type="ARBA" id="ARBA00022746"/>
    </source>
</evidence>
<evidence type="ECO:0000256" key="1">
    <source>
        <dbReference type="ARBA" id="ARBA00006599"/>
    </source>
</evidence>
<dbReference type="InterPro" id="IPR010108">
    <property type="entry name" value="Lycopene_cyclase_b/e"/>
</dbReference>
<dbReference type="GO" id="GO:0016705">
    <property type="term" value="F:oxidoreductase activity, acting on paired donors, with incorporation or reduction of molecular oxygen"/>
    <property type="evidence" value="ECO:0007669"/>
    <property type="project" value="InterPro"/>
</dbReference>
<dbReference type="Pfam" id="PF05834">
    <property type="entry name" value="Lycopene_cycl"/>
    <property type="match status" value="1"/>
</dbReference>
<keyword evidence="3" id="KW-0520">NAD</keyword>
<keyword evidence="2" id="KW-0125">Carotenoid biosynthesis</keyword>
<dbReference type="PANTHER" id="PTHR39757:SF5">
    <property type="entry name" value="OS02G0190600 PROTEIN"/>
    <property type="match status" value="1"/>
</dbReference>
<sequence>MDAMDVLVVGAGPAGLAVAGACARRGLATAVLDPGPDRPWTATYGMWSRELPDDLPAAVVAARAAGRAIARTEHRLGWEYAVLDVPALQSHLTAQADGVRFHTGRAVGSPQRGVVTLTDGSELRADVVIDAGGRWRPLAYSRAEVPAEQTAFGLVLDAETAAPLVSAGDALFMDWRPDHGETGWPTFLYVIPLGGGQVLVEETSLARRPGLPLSTLRRRLHARLAHHGIRAPETARSERVSFPVDQPRHDGVATVGFGAAAPLIHPASGFSVAGSLRLAPRVADAIAAHLPAGPEEALAAARDVVWSRSAQVVHRIRRIGLEALLRMPPDQIPGFFDVFFGLPEHHRWTYLTARDDVRGTLAAMGRLFGESDNRLRWHLVIPALRRRLPSNDQGPQRAETL</sequence>
<evidence type="ECO:0000313" key="4">
    <source>
        <dbReference type="EMBL" id="STZ46349.1"/>
    </source>
</evidence>